<reference evidence="2 3" key="1">
    <citation type="submission" date="2021-01" db="EMBL/GenBank/DDBJ databases">
        <title>C459-1 draft genome sequence.</title>
        <authorList>
            <person name="Zhang X.-F."/>
        </authorList>
    </citation>
    <scope>NUCLEOTIDE SEQUENCE [LARGE SCALE GENOMIC DNA]</scope>
    <source>
        <strain evidence="3">C459-1</strain>
    </source>
</reference>
<dbReference type="PROSITE" id="PS51257">
    <property type="entry name" value="PROKAR_LIPOPROTEIN"/>
    <property type="match status" value="1"/>
</dbReference>
<name>A0ABS1R059_9SPHI</name>
<evidence type="ECO:0000313" key="3">
    <source>
        <dbReference type="Proteomes" id="UP000625283"/>
    </source>
</evidence>
<gene>
    <name evidence="2" type="ORF">JKG61_04880</name>
</gene>
<proteinExistence type="predicted"/>
<sequence length="343" mass="40066">MTNHYKPEQAWKSFIFYPSATFVITAACSFCAYIPLLHTLSGDLYDQFLADRIQWALLLSIVFSSFFTLCITLIISRSHSRRPLTKITLFFWSFVPYFLYTAFFGYLFHRQKSIDLDKVVPYRSPYSIDKEPFPAIEIELTKLSYQGDLSYYLYAISIGFFILALYKGYRKHFLTMVQYIADRPSSYPQETTAVVDNSEELLHKAEKLANTFSKPPSEDTPKAKVDIEMYAFIYGKGFDYVIIDHGFTVPMVFDDEEGPENFYDGIFLHINDLLYIRYDHIMLIDVKKKIIIISPLLQKVFDQINKESVKKKLFSYRVPGQPKGYYTIAPHLALKLKKKFNME</sequence>
<evidence type="ECO:0000313" key="2">
    <source>
        <dbReference type="EMBL" id="MBL1408077.1"/>
    </source>
</evidence>
<dbReference type="EMBL" id="JAERTY010000002">
    <property type="protein sequence ID" value="MBL1408077.1"/>
    <property type="molecule type" value="Genomic_DNA"/>
</dbReference>
<keyword evidence="1" id="KW-0472">Membrane</keyword>
<keyword evidence="3" id="KW-1185">Reference proteome</keyword>
<protein>
    <submittedName>
        <fullName evidence="2">Uncharacterized protein</fullName>
    </submittedName>
</protein>
<feature type="transmembrane region" description="Helical" evidence="1">
    <location>
        <begin position="87"/>
        <end position="108"/>
    </location>
</feature>
<comment type="caution">
    <text evidence="2">The sequence shown here is derived from an EMBL/GenBank/DDBJ whole genome shotgun (WGS) entry which is preliminary data.</text>
</comment>
<keyword evidence="1" id="KW-1133">Transmembrane helix</keyword>
<feature type="transmembrane region" description="Helical" evidence="1">
    <location>
        <begin position="55"/>
        <end position="75"/>
    </location>
</feature>
<dbReference type="Proteomes" id="UP000625283">
    <property type="component" value="Unassembled WGS sequence"/>
</dbReference>
<feature type="transmembrane region" description="Helical" evidence="1">
    <location>
        <begin position="149"/>
        <end position="166"/>
    </location>
</feature>
<evidence type="ECO:0000256" key="1">
    <source>
        <dbReference type="SAM" id="Phobius"/>
    </source>
</evidence>
<keyword evidence="1" id="KW-0812">Transmembrane</keyword>
<dbReference type="RefSeq" id="WP_202101854.1">
    <property type="nucleotide sequence ID" value="NZ_JAERTY010000002.1"/>
</dbReference>
<feature type="transmembrane region" description="Helical" evidence="1">
    <location>
        <begin position="14"/>
        <end position="35"/>
    </location>
</feature>
<accession>A0ABS1R059</accession>
<organism evidence="2 3">
    <name type="scientific">Sphingobacterium faecale</name>
    <dbReference type="NCBI Taxonomy" id="2803775"/>
    <lineage>
        <taxon>Bacteria</taxon>
        <taxon>Pseudomonadati</taxon>
        <taxon>Bacteroidota</taxon>
        <taxon>Sphingobacteriia</taxon>
        <taxon>Sphingobacteriales</taxon>
        <taxon>Sphingobacteriaceae</taxon>
        <taxon>Sphingobacterium</taxon>
    </lineage>
</organism>